<name>A0A1L9QWR3_9CYAN</name>
<sequence length="159" mass="18572">MRQFEEWTEEENERSLESVVREFFHEDDWEFIQLKPGLLQLAFQGDNGRWRCYARIHEADKQFIFYSICPVAVEEEYRGLMAEFLTKANYGMILGNFELDFTDGEIRYKTSIDVENDRLSLALVRALVYANVTIVDRYLPGIVSVLEGSPVSDAIERVE</sequence>
<gene>
    <name evidence="1" type="ORF">BI308_02600</name>
</gene>
<dbReference type="Proteomes" id="UP000183940">
    <property type="component" value="Unassembled WGS sequence"/>
</dbReference>
<comment type="caution">
    <text evidence="1">The sequence shown here is derived from an EMBL/GenBank/DDBJ whole genome shotgun (WGS) entry which is preliminary data.</text>
</comment>
<protein>
    <recommendedName>
        <fullName evidence="3">YbjN domain-containing protein</fullName>
    </recommendedName>
</protein>
<dbReference type="STRING" id="1925591.BI308_02600"/>
<organism evidence="1 2">
    <name type="scientific">Roseofilum reptotaenium AO1-A</name>
    <dbReference type="NCBI Taxonomy" id="1925591"/>
    <lineage>
        <taxon>Bacteria</taxon>
        <taxon>Bacillati</taxon>
        <taxon>Cyanobacteriota</taxon>
        <taxon>Cyanophyceae</taxon>
        <taxon>Desertifilales</taxon>
        <taxon>Desertifilaceae</taxon>
        <taxon>Roseofilum</taxon>
    </lineage>
</organism>
<dbReference type="InterPro" id="IPR019660">
    <property type="entry name" value="Put_sensory_transdc_reg_YbjN"/>
</dbReference>
<keyword evidence="2" id="KW-1185">Reference proteome</keyword>
<dbReference type="AlphaFoldDB" id="A0A1L9QWR3"/>
<dbReference type="EMBL" id="MLAW01000003">
    <property type="protein sequence ID" value="OJJ27135.1"/>
    <property type="molecule type" value="Genomic_DNA"/>
</dbReference>
<evidence type="ECO:0000313" key="1">
    <source>
        <dbReference type="EMBL" id="OJJ27135.1"/>
    </source>
</evidence>
<reference evidence="1" key="1">
    <citation type="submission" date="2016-10" db="EMBL/GenBank/DDBJ databases">
        <title>CRISPR-Cas defence system in Roseofilum reptotaenium: evidence of a bacteriophage-cyanobacterium arms race in the coral black band disease.</title>
        <authorList>
            <person name="Buerger P."/>
            <person name="Wood-Charlson E.M."/>
            <person name="Weynberg K.D."/>
            <person name="Willis B."/>
            <person name="Van Oppen M.J."/>
        </authorList>
    </citation>
    <scope>NUCLEOTIDE SEQUENCE [LARGE SCALE GENOMIC DNA]</scope>
    <source>
        <strain evidence="1">AO1-A</strain>
    </source>
</reference>
<evidence type="ECO:0008006" key="3">
    <source>
        <dbReference type="Google" id="ProtNLM"/>
    </source>
</evidence>
<accession>A0A1L9QWR3</accession>
<evidence type="ECO:0000313" key="2">
    <source>
        <dbReference type="Proteomes" id="UP000183940"/>
    </source>
</evidence>
<proteinExistence type="predicted"/>
<dbReference type="Pfam" id="PF10722">
    <property type="entry name" value="YbjN"/>
    <property type="match status" value="1"/>
</dbReference>